<dbReference type="GO" id="GO:0016020">
    <property type="term" value="C:membrane"/>
    <property type="evidence" value="ECO:0007669"/>
    <property type="project" value="UniProtKB-SubCell"/>
</dbReference>
<name>F1Z6F8_9SPHN</name>
<evidence type="ECO:0000313" key="7">
    <source>
        <dbReference type="EMBL" id="EGD59940.1"/>
    </source>
</evidence>
<accession>F1Z6F8</accession>
<comment type="subcellular location">
    <subcellularLocation>
        <location evidence="1">Membrane</location>
        <topology evidence="1">Single-pass membrane protein</topology>
    </subcellularLocation>
</comment>
<proteinExistence type="predicted"/>
<dbReference type="HOGENOM" id="CLU_094939_0_0_5"/>
<dbReference type="InParanoid" id="F1Z6F8"/>
<evidence type="ECO:0000256" key="5">
    <source>
        <dbReference type="SAM" id="MobiDB-lite"/>
    </source>
</evidence>
<organism evidence="7 8">
    <name type="scientific">Novosphingobium nitrogenifigens DSM 19370</name>
    <dbReference type="NCBI Taxonomy" id="983920"/>
    <lineage>
        <taxon>Bacteria</taxon>
        <taxon>Pseudomonadati</taxon>
        <taxon>Pseudomonadota</taxon>
        <taxon>Alphaproteobacteria</taxon>
        <taxon>Sphingomonadales</taxon>
        <taxon>Sphingomonadaceae</taxon>
        <taxon>Novosphingobium</taxon>
    </lineage>
</organism>
<dbReference type="NCBIfam" id="TIGR01352">
    <property type="entry name" value="tonB_Cterm"/>
    <property type="match status" value="1"/>
</dbReference>
<gene>
    <name evidence="7" type="ORF">Y88_2380</name>
</gene>
<dbReference type="Gene3D" id="3.30.1150.10">
    <property type="match status" value="1"/>
</dbReference>
<evidence type="ECO:0000256" key="3">
    <source>
        <dbReference type="ARBA" id="ARBA00022989"/>
    </source>
</evidence>
<evidence type="ECO:0000256" key="2">
    <source>
        <dbReference type="ARBA" id="ARBA00022692"/>
    </source>
</evidence>
<evidence type="ECO:0000256" key="4">
    <source>
        <dbReference type="ARBA" id="ARBA00023136"/>
    </source>
</evidence>
<evidence type="ECO:0000256" key="1">
    <source>
        <dbReference type="ARBA" id="ARBA00004167"/>
    </source>
</evidence>
<dbReference type="OrthoDB" id="7390536at2"/>
<feature type="compositionally biased region" description="Gly residues" evidence="5">
    <location>
        <begin position="105"/>
        <end position="127"/>
    </location>
</feature>
<feature type="region of interest" description="Disordered" evidence="5">
    <location>
        <begin position="41"/>
        <end position="65"/>
    </location>
</feature>
<dbReference type="Proteomes" id="UP000004728">
    <property type="component" value="Unassembled WGS sequence"/>
</dbReference>
<dbReference type="Pfam" id="PF03544">
    <property type="entry name" value="TonB_C"/>
    <property type="match status" value="1"/>
</dbReference>
<dbReference type="GO" id="GO:0055085">
    <property type="term" value="P:transmembrane transport"/>
    <property type="evidence" value="ECO:0007669"/>
    <property type="project" value="InterPro"/>
</dbReference>
<keyword evidence="2" id="KW-0812">Transmembrane</keyword>
<reference evidence="7 8" key="1">
    <citation type="journal article" date="2012" name="J. Bacteriol.">
        <title>Draft Genome Sequence of Novosphingobium nitrogenifigens Y88T.</title>
        <authorList>
            <person name="Strabala T.J."/>
            <person name="Macdonald L."/>
            <person name="Liu V."/>
            <person name="Smit A.M."/>
        </authorList>
    </citation>
    <scope>NUCLEOTIDE SEQUENCE [LARGE SCALE GENOMIC DNA]</scope>
    <source>
        <strain evidence="7 8">DSM 19370</strain>
    </source>
</reference>
<dbReference type="SUPFAM" id="SSF74653">
    <property type="entry name" value="TolA/TonB C-terminal domain"/>
    <property type="match status" value="1"/>
</dbReference>
<dbReference type="AlphaFoldDB" id="F1Z6F8"/>
<evidence type="ECO:0000313" key="8">
    <source>
        <dbReference type="Proteomes" id="UP000004728"/>
    </source>
</evidence>
<feature type="region of interest" description="Disordered" evidence="5">
    <location>
        <begin position="82"/>
        <end position="129"/>
    </location>
</feature>
<comment type="caution">
    <text evidence="7">The sequence shown here is derived from an EMBL/GenBank/DDBJ whole genome shotgun (WGS) entry which is preliminary data.</text>
</comment>
<dbReference type="eggNOG" id="COG0810">
    <property type="taxonomic scope" value="Bacteria"/>
</dbReference>
<keyword evidence="8" id="KW-1185">Reference proteome</keyword>
<keyword evidence="4" id="KW-0472">Membrane</keyword>
<keyword evidence="3" id="KW-1133">Transmembrane helix</keyword>
<sequence>MGIAALHGLLGLGLIRAFGGVEALAERVGLAPALSAMIVADKPPPDRTQPVARHETEGASGAAGRKALADQIIAAPARLPIPAPQAPTVAGTGDATRSGASAQGAGTGGAGAGNGPGSGGEGNGSGGRYVATRPVKIAGDLAERDYPKEGRSKRLGTSVIVVLTVGTDGRVTACHVHQPSGDPDADTITCRLAVERFRFRPALDQNGQPVEAPFGWQQRFFWN</sequence>
<dbReference type="InterPro" id="IPR037682">
    <property type="entry name" value="TonB_C"/>
</dbReference>
<dbReference type="InterPro" id="IPR006260">
    <property type="entry name" value="TonB/TolA_C"/>
</dbReference>
<feature type="domain" description="TonB C-terminal" evidence="6">
    <location>
        <begin position="144"/>
        <end position="214"/>
    </location>
</feature>
<dbReference type="STRING" id="983920.Y88_2380"/>
<evidence type="ECO:0000259" key="6">
    <source>
        <dbReference type="Pfam" id="PF03544"/>
    </source>
</evidence>
<protein>
    <submittedName>
        <fullName evidence="7">TonB-like protein</fullName>
    </submittedName>
</protein>
<dbReference type="EMBL" id="AEWJ01000024">
    <property type="protein sequence ID" value="EGD59940.1"/>
    <property type="molecule type" value="Genomic_DNA"/>
</dbReference>